<dbReference type="eggNOG" id="KOG1602">
    <property type="taxonomic scope" value="Eukaryota"/>
</dbReference>
<proteinExistence type="inferred from homology"/>
<dbReference type="NCBIfam" id="TIGR00055">
    <property type="entry name" value="uppS"/>
    <property type="match status" value="1"/>
</dbReference>
<dbReference type="PANTHER" id="PTHR10291">
    <property type="entry name" value="DEHYDRODOLICHYL DIPHOSPHATE SYNTHASE FAMILY MEMBER"/>
    <property type="match status" value="1"/>
</dbReference>
<dbReference type="InterPro" id="IPR036424">
    <property type="entry name" value="UPP_synth-like_sf"/>
</dbReference>
<dbReference type="InterPro" id="IPR018520">
    <property type="entry name" value="UPP_synth-like_CS"/>
</dbReference>
<evidence type="ECO:0000256" key="1">
    <source>
        <dbReference type="ARBA" id="ARBA00005432"/>
    </source>
</evidence>
<dbReference type="EMBL" id="GL349443">
    <property type="protein sequence ID" value="KNC46541.1"/>
    <property type="molecule type" value="Genomic_DNA"/>
</dbReference>
<dbReference type="GO" id="GO:0005783">
    <property type="term" value="C:endoplasmic reticulum"/>
    <property type="evidence" value="ECO:0007669"/>
    <property type="project" value="TreeGrafter"/>
</dbReference>
<comment type="similarity">
    <text evidence="1 4">Belongs to the UPP synthase family.</text>
</comment>
<accession>A0A0L0D2W8</accession>
<dbReference type="AlphaFoldDB" id="A0A0L0D2W8"/>
<dbReference type="STRING" id="461836.A0A0L0D2W8"/>
<dbReference type="Proteomes" id="UP000054408">
    <property type="component" value="Unassembled WGS sequence"/>
</dbReference>
<keyword evidence="2 4" id="KW-0808">Transferase</keyword>
<dbReference type="GO" id="GO:0016094">
    <property type="term" value="P:polyprenol biosynthetic process"/>
    <property type="evidence" value="ECO:0007669"/>
    <property type="project" value="TreeGrafter"/>
</dbReference>
<name>A0A0L0D2W8_THETB</name>
<evidence type="ECO:0000313" key="5">
    <source>
        <dbReference type="EMBL" id="KNC46541.1"/>
    </source>
</evidence>
<sequence>MWASLKQLAPGWLRALAGAGPIPKHIAFIMDGNRRFASSQQLPRIEGHARGYTKLTQTLEWCAQLGVTTVSVYAFSIDNFKRTQEEVDDLLTLAEAKFRELLEQRTFIDRHKVHIRVVGDLDLLPASLRDVMCAVEAYSSQYSELTLNVCFSYTSTNEMAAACAAVAAAVRDGVLDADDVDETAVHMALATGSDPDIIVRTSGEIRLSNFLLYQAGHAQLAFLSVLWPDLSFWDIVGVIVRFQTARLTGSLPAPPPPQLDSPLSTAPAAERARYARLAAFRAHLADVRRTYVTSHAASHVAAASLAATSNEAATS</sequence>
<dbReference type="OrthoDB" id="4173905at2759"/>
<dbReference type="FunFam" id="3.40.1180.10:FF:000005">
    <property type="entry name" value="Alkyl transferase"/>
    <property type="match status" value="1"/>
</dbReference>
<organism evidence="5 6">
    <name type="scientific">Thecamonas trahens ATCC 50062</name>
    <dbReference type="NCBI Taxonomy" id="461836"/>
    <lineage>
        <taxon>Eukaryota</taxon>
        <taxon>Apusozoa</taxon>
        <taxon>Apusomonadida</taxon>
        <taxon>Apusomonadidae</taxon>
        <taxon>Thecamonas</taxon>
    </lineage>
</organism>
<dbReference type="InterPro" id="IPR001441">
    <property type="entry name" value="UPP_synth-like"/>
</dbReference>
<evidence type="ECO:0000256" key="3">
    <source>
        <dbReference type="ARBA" id="ARBA00022842"/>
    </source>
</evidence>
<dbReference type="PROSITE" id="PS01066">
    <property type="entry name" value="UPP_SYNTHASE"/>
    <property type="match status" value="1"/>
</dbReference>
<evidence type="ECO:0000313" key="6">
    <source>
        <dbReference type="Proteomes" id="UP000054408"/>
    </source>
</evidence>
<keyword evidence="6" id="KW-1185">Reference proteome</keyword>
<reference evidence="5 6" key="1">
    <citation type="submission" date="2010-05" db="EMBL/GenBank/DDBJ databases">
        <title>The Genome Sequence of Thecamonas trahens ATCC 50062.</title>
        <authorList>
            <consortium name="The Broad Institute Genome Sequencing Platform"/>
            <person name="Russ C."/>
            <person name="Cuomo C."/>
            <person name="Shea T."/>
            <person name="Young S.K."/>
            <person name="Zeng Q."/>
            <person name="Koehrsen M."/>
            <person name="Haas B."/>
            <person name="Borodovsky M."/>
            <person name="Guigo R."/>
            <person name="Alvarado L."/>
            <person name="Berlin A."/>
            <person name="Bochicchio J."/>
            <person name="Borenstein D."/>
            <person name="Chapman S."/>
            <person name="Chen Z."/>
            <person name="Freedman E."/>
            <person name="Gellesch M."/>
            <person name="Goldberg J."/>
            <person name="Griggs A."/>
            <person name="Gujja S."/>
            <person name="Heilman E."/>
            <person name="Heiman D."/>
            <person name="Hepburn T."/>
            <person name="Howarth C."/>
            <person name="Jen D."/>
            <person name="Larson L."/>
            <person name="Mehta T."/>
            <person name="Park D."/>
            <person name="Pearson M."/>
            <person name="Roberts A."/>
            <person name="Saif S."/>
            <person name="Shenoy N."/>
            <person name="Sisk P."/>
            <person name="Stolte C."/>
            <person name="Sykes S."/>
            <person name="Thomson T."/>
            <person name="Walk T."/>
            <person name="White J."/>
            <person name="Yandava C."/>
            <person name="Burger G."/>
            <person name="Gray M.W."/>
            <person name="Holland P.W.H."/>
            <person name="King N."/>
            <person name="Lang F.B.F."/>
            <person name="Roger A.J."/>
            <person name="Ruiz-Trillo I."/>
            <person name="Lander E."/>
            <person name="Nusbaum C."/>
        </authorList>
    </citation>
    <scope>NUCLEOTIDE SEQUENCE [LARGE SCALE GENOMIC DNA]</scope>
    <source>
        <strain evidence="5 6">ATCC 50062</strain>
    </source>
</reference>
<dbReference type="OMA" id="FDRRDLW"/>
<dbReference type="SUPFAM" id="SSF64005">
    <property type="entry name" value="Undecaprenyl diphosphate synthase"/>
    <property type="match status" value="1"/>
</dbReference>
<dbReference type="PANTHER" id="PTHR10291:SF43">
    <property type="entry name" value="DEHYDRODOLICHYL DIPHOSPHATE SYNTHASE COMPLEX SUBUNIT DHDDS"/>
    <property type="match status" value="1"/>
</dbReference>
<dbReference type="EC" id="2.5.1.-" evidence="4"/>
<gene>
    <name evidence="5" type="ORF">AMSG_11736</name>
</gene>
<dbReference type="RefSeq" id="XP_013760485.1">
    <property type="nucleotide sequence ID" value="XM_013905031.1"/>
</dbReference>
<dbReference type="GeneID" id="25569651"/>
<evidence type="ECO:0000256" key="2">
    <source>
        <dbReference type="ARBA" id="ARBA00022679"/>
    </source>
</evidence>
<dbReference type="GO" id="GO:0045547">
    <property type="term" value="F:ditrans,polycis-polyprenyl diphosphate synthase [(2E,6E)-farnesyl diphosphate specific] activity"/>
    <property type="evidence" value="ECO:0007669"/>
    <property type="project" value="TreeGrafter"/>
</dbReference>
<dbReference type="Gene3D" id="3.40.1180.10">
    <property type="entry name" value="Decaprenyl diphosphate synthase-like"/>
    <property type="match status" value="1"/>
</dbReference>
<dbReference type="HAMAP" id="MF_01139">
    <property type="entry name" value="ISPT"/>
    <property type="match status" value="1"/>
</dbReference>
<keyword evidence="3" id="KW-0460">Magnesium</keyword>
<dbReference type="CDD" id="cd00475">
    <property type="entry name" value="Cis_IPPS"/>
    <property type="match status" value="1"/>
</dbReference>
<dbReference type="Pfam" id="PF01255">
    <property type="entry name" value="Prenyltransf"/>
    <property type="match status" value="1"/>
</dbReference>
<evidence type="ECO:0000256" key="4">
    <source>
        <dbReference type="RuleBase" id="RU363018"/>
    </source>
</evidence>
<protein>
    <recommendedName>
        <fullName evidence="4">Alkyl transferase</fullName>
        <ecNumber evidence="4">2.5.1.-</ecNumber>
    </recommendedName>
</protein>